<reference evidence="1" key="1">
    <citation type="submission" date="2016-04" db="EMBL/GenBank/DDBJ databases">
        <authorList>
            <person name="Nguyen H.D."/>
            <person name="Samba Siva P."/>
            <person name="Cullis J."/>
            <person name="Levesque C.A."/>
            <person name="Hambleton S."/>
        </authorList>
    </citation>
    <scope>NUCLEOTIDE SEQUENCE</scope>
    <source>
        <strain evidence="1">DAOMC 236416</strain>
    </source>
</reference>
<protein>
    <submittedName>
        <fullName evidence="1">Uncharacterized protein</fullName>
    </submittedName>
</protein>
<dbReference type="EMBL" id="LWDF02001072">
    <property type="protein sequence ID" value="KAE8240491.1"/>
    <property type="molecule type" value="Genomic_DNA"/>
</dbReference>
<comment type="caution">
    <text evidence="1">The sequence shown here is derived from an EMBL/GenBank/DDBJ whole genome shotgun (WGS) entry which is preliminary data.</text>
</comment>
<gene>
    <name evidence="1" type="ORF">A4X13_0g7775</name>
</gene>
<dbReference type="CDD" id="cd09272">
    <property type="entry name" value="RNase_HI_RT_Ty1"/>
    <property type="match status" value="1"/>
</dbReference>
<dbReference type="SUPFAM" id="SSF56672">
    <property type="entry name" value="DNA/RNA polymerases"/>
    <property type="match status" value="1"/>
</dbReference>
<dbReference type="AlphaFoldDB" id="A0A177T3F6"/>
<organism evidence="1 2">
    <name type="scientific">Tilletia indica</name>
    <dbReference type="NCBI Taxonomy" id="43049"/>
    <lineage>
        <taxon>Eukaryota</taxon>
        <taxon>Fungi</taxon>
        <taxon>Dikarya</taxon>
        <taxon>Basidiomycota</taxon>
        <taxon>Ustilaginomycotina</taxon>
        <taxon>Exobasidiomycetes</taxon>
        <taxon>Tilletiales</taxon>
        <taxon>Tilletiaceae</taxon>
        <taxon>Tilletia</taxon>
    </lineage>
</organism>
<dbReference type="PANTHER" id="PTHR11439">
    <property type="entry name" value="GAG-POL-RELATED RETROTRANSPOSON"/>
    <property type="match status" value="1"/>
</dbReference>
<dbReference type="InterPro" id="IPR043502">
    <property type="entry name" value="DNA/RNA_pol_sf"/>
</dbReference>
<proteinExistence type="predicted"/>
<dbReference type="Pfam" id="PF07727">
    <property type="entry name" value="RVT_2"/>
    <property type="match status" value="1"/>
</dbReference>
<dbReference type="Proteomes" id="UP000077521">
    <property type="component" value="Unassembled WGS sequence"/>
</dbReference>
<reference evidence="1" key="2">
    <citation type="journal article" date="2019" name="IMA Fungus">
        <title>Genome sequencing and comparison of five Tilletia species to identify candidate genes for the detection of regulated species infecting wheat.</title>
        <authorList>
            <person name="Nguyen H.D.T."/>
            <person name="Sultana T."/>
            <person name="Kesanakurti P."/>
            <person name="Hambleton S."/>
        </authorList>
    </citation>
    <scope>NUCLEOTIDE SEQUENCE</scope>
    <source>
        <strain evidence="1">DAOMC 236416</strain>
    </source>
</reference>
<name>A0A177T3F6_9BASI</name>
<dbReference type="InterPro" id="IPR013103">
    <property type="entry name" value="RVT_2"/>
</dbReference>
<keyword evidence="2" id="KW-1185">Reference proteome</keyword>
<evidence type="ECO:0000313" key="2">
    <source>
        <dbReference type="Proteomes" id="UP000077521"/>
    </source>
</evidence>
<accession>A0A177T3F6</accession>
<sequence>MQEEYDSLVKKKTWEKVSRRKAKRLIRSRWVYKLKLDALGRAMRHKARLVAMGNTQRAGIDYGETFSPVARMSSLRMLLVLAAKFGWIVEQSDVVTAYLNGVLHDEVYMEQPPGFEDGTSDVLLLRKALYGLKQSGREWNEVLVKALIKAGFSQLESEPCIFVRNPNDWKRIVILAVYVDDILIFTPNREECEQVKRYLRDEFEIKENGPVHHFLGLQVTRDESAGTITLSQQAYANATLQRYGMDKANGRDLPMDETSKIKSPNSPISMGDYPARVGSLMWLAQCTRLDFLFSVGVLARKMASPDDESVDKCQHALRHLRKTSDLKLTYKPTGDIVLQGYADADHGMDREERKSTTGWVFLLYGCAVSWKSQLQKTTAWSTTEAEYMALFEAAREALWIRTFLGELGLPQTTATPLYCDNDAATTIANNRAAFGKSKHFDIKYHFTRQRVQRGELTVTRVDTDDNLADILTKVLPRGKQELARSRLGLSG</sequence>
<dbReference type="PANTHER" id="PTHR11439:SF483">
    <property type="entry name" value="PEPTIDE SYNTHASE GLIP-LIKE, PUTATIVE (AFU_ORTHOLOGUE AFUA_3G12920)-RELATED"/>
    <property type="match status" value="1"/>
</dbReference>
<evidence type="ECO:0000313" key="1">
    <source>
        <dbReference type="EMBL" id="KAE8240491.1"/>
    </source>
</evidence>